<dbReference type="SUPFAM" id="SSF53474">
    <property type="entry name" value="alpha/beta-Hydrolases"/>
    <property type="match status" value="1"/>
</dbReference>
<feature type="region of interest" description="Disordered" evidence="1">
    <location>
        <begin position="50"/>
        <end position="73"/>
    </location>
</feature>
<dbReference type="Gene3D" id="3.40.50.1820">
    <property type="entry name" value="alpha/beta hydrolase"/>
    <property type="match status" value="1"/>
</dbReference>
<evidence type="ECO:0008006" key="4">
    <source>
        <dbReference type="Google" id="ProtNLM"/>
    </source>
</evidence>
<evidence type="ECO:0000313" key="3">
    <source>
        <dbReference type="Proteomes" id="UP000622547"/>
    </source>
</evidence>
<dbReference type="InterPro" id="IPR029058">
    <property type="entry name" value="AB_hydrolase_fold"/>
</dbReference>
<evidence type="ECO:0000313" key="2">
    <source>
        <dbReference type="EMBL" id="GII35084.1"/>
    </source>
</evidence>
<dbReference type="AlphaFoldDB" id="A0A8J3U2U9"/>
<reference evidence="2 3" key="1">
    <citation type="submission" date="2021-01" db="EMBL/GenBank/DDBJ databases">
        <title>Whole genome shotgun sequence of Planotetraspora phitsanulokensis NBRC 104273.</title>
        <authorList>
            <person name="Komaki H."/>
            <person name="Tamura T."/>
        </authorList>
    </citation>
    <scope>NUCLEOTIDE SEQUENCE [LARGE SCALE GENOMIC DNA]</scope>
    <source>
        <strain evidence="2 3">NBRC 104273</strain>
    </source>
</reference>
<keyword evidence="3" id="KW-1185">Reference proteome</keyword>
<evidence type="ECO:0000256" key="1">
    <source>
        <dbReference type="SAM" id="MobiDB-lite"/>
    </source>
</evidence>
<dbReference type="EMBL" id="BOOP01000001">
    <property type="protein sequence ID" value="GII35084.1"/>
    <property type="molecule type" value="Genomic_DNA"/>
</dbReference>
<protein>
    <recommendedName>
        <fullName evidence="4">Alpha/beta hydrolase family protein</fullName>
    </recommendedName>
</protein>
<organism evidence="2 3">
    <name type="scientific">Planotetraspora phitsanulokensis</name>
    <dbReference type="NCBI Taxonomy" id="575192"/>
    <lineage>
        <taxon>Bacteria</taxon>
        <taxon>Bacillati</taxon>
        <taxon>Actinomycetota</taxon>
        <taxon>Actinomycetes</taxon>
        <taxon>Streptosporangiales</taxon>
        <taxon>Streptosporangiaceae</taxon>
        <taxon>Planotetraspora</taxon>
    </lineage>
</organism>
<name>A0A8J3U2U9_9ACTN</name>
<dbReference type="Proteomes" id="UP000622547">
    <property type="component" value="Unassembled WGS sequence"/>
</dbReference>
<gene>
    <name evidence="2" type="ORF">Pph01_00870</name>
</gene>
<proteinExistence type="predicted"/>
<sequence length="73" mass="7654">MRKLTAGDVPIAAEDLGGHGRDVLLLHGGGRTRRDWDVFAGLLIDNGFRSTRGSGAGSAVSRPRRPAGPSGMR</sequence>
<comment type="caution">
    <text evidence="2">The sequence shown here is derived from an EMBL/GenBank/DDBJ whole genome shotgun (WGS) entry which is preliminary data.</text>
</comment>
<accession>A0A8J3U2U9</accession>